<dbReference type="AlphaFoldDB" id="A0A099KBM3"/>
<reference evidence="1 2" key="1">
    <citation type="submission" date="2014-08" db="EMBL/GenBank/DDBJ databases">
        <title>Genomic and Phenotypic Diversity of Colwellia psychrerythraea strains from Disparate Marine Basins.</title>
        <authorList>
            <person name="Techtmann S.M."/>
            <person name="Stelling S.C."/>
            <person name="Utturkar S.M."/>
            <person name="Alshibli N."/>
            <person name="Harris A."/>
            <person name="Brown S.D."/>
            <person name="Hazen T.C."/>
        </authorList>
    </citation>
    <scope>NUCLEOTIDE SEQUENCE [LARGE SCALE GENOMIC DNA]</scope>
    <source>
        <strain evidence="1 2">ND2E</strain>
    </source>
</reference>
<evidence type="ECO:0000313" key="1">
    <source>
        <dbReference type="EMBL" id="KGJ86998.1"/>
    </source>
</evidence>
<evidence type="ECO:0000313" key="2">
    <source>
        <dbReference type="Proteomes" id="UP000029843"/>
    </source>
</evidence>
<dbReference type="EMBL" id="JQED01000055">
    <property type="protein sequence ID" value="KGJ86998.1"/>
    <property type="molecule type" value="Genomic_DNA"/>
</dbReference>
<dbReference type="PATRIC" id="fig|28229.4.peg.3885"/>
<organism evidence="1 2">
    <name type="scientific">Colwellia psychrerythraea</name>
    <name type="common">Vibrio psychroerythus</name>
    <dbReference type="NCBI Taxonomy" id="28229"/>
    <lineage>
        <taxon>Bacteria</taxon>
        <taxon>Pseudomonadati</taxon>
        <taxon>Pseudomonadota</taxon>
        <taxon>Gammaproteobacteria</taxon>
        <taxon>Alteromonadales</taxon>
        <taxon>Colwelliaceae</taxon>
        <taxon>Colwellia</taxon>
    </lineage>
</organism>
<proteinExistence type="predicted"/>
<accession>A0A099KBM3</accession>
<comment type="caution">
    <text evidence="1">The sequence shown here is derived from an EMBL/GenBank/DDBJ whole genome shotgun (WGS) entry which is preliminary data.</text>
</comment>
<dbReference type="OrthoDB" id="6400074at2"/>
<name>A0A099KBM3_COLPS</name>
<protein>
    <submittedName>
        <fullName evidence="1">Uncharacterized protein</fullName>
    </submittedName>
</protein>
<sequence length="120" mass="13866">MPEEKSQYEKILKRQARRLANFTECKLNQAQRTIAIDFYGYKSLKDLKLSLENGAAQRDTINLLEFSASPGCLISLQRNWEKINAAFDEVEYLANFDRIEVIACILNMPKDEFESAINQN</sequence>
<dbReference type="RefSeq" id="WP_033095465.1">
    <property type="nucleotide sequence ID" value="NZ_JQED01000055.1"/>
</dbReference>
<gene>
    <name evidence="1" type="ORF">ND2E_0405</name>
</gene>
<dbReference type="Proteomes" id="UP000029843">
    <property type="component" value="Unassembled WGS sequence"/>
</dbReference>